<organism evidence="1 2">
    <name type="scientific">Plakobranchus ocellatus</name>
    <dbReference type="NCBI Taxonomy" id="259542"/>
    <lineage>
        <taxon>Eukaryota</taxon>
        <taxon>Metazoa</taxon>
        <taxon>Spiralia</taxon>
        <taxon>Lophotrochozoa</taxon>
        <taxon>Mollusca</taxon>
        <taxon>Gastropoda</taxon>
        <taxon>Heterobranchia</taxon>
        <taxon>Euthyneura</taxon>
        <taxon>Panpulmonata</taxon>
        <taxon>Sacoglossa</taxon>
        <taxon>Placobranchoidea</taxon>
        <taxon>Plakobranchidae</taxon>
        <taxon>Plakobranchus</taxon>
    </lineage>
</organism>
<gene>
    <name evidence="1" type="ORF">PoB_004729700</name>
</gene>
<proteinExistence type="predicted"/>
<name>A0AAV4BPA9_9GAST</name>
<dbReference type="Proteomes" id="UP000735302">
    <property type="component" value="Unassembled WGS sequence"/>
</dbReference>
<reference evidence="1 2" key="1">
    <citation type="journal article" date="2021" name="Elife">
        <title>Chloroplast acquisition without the gene transfer in kleptoplastic sea slugs, Plakobranchus ocellatus.</title>
        <authorList>
            <person name="Maeda T."/>
            <person name="Takahashi S."/>
            <person name="Yoshida T."/>
            <person name="Shimamura S."/>
            <person name="Takaki Y."/>
            <person name="Nagai Y."/>
            <person name="Toyoda A."/>
            <person name="Suzuki Y."/>
            <person name="Arimoto A."/>
            <person name="Ishii H."/>
            <person name="Satoh N."/>
            <person name="Nishiyama T."/>
            <person name="Hasebe M."/>
            <person name="Maruyama T."/>
            <person name="Minagawa J."/>
            <person name="Obokata J."/>
            <person name="Shigenobu S."/>
        </authorList>
    </citation>
    <scope>NUCLEOTIDE SEQUENCE [LARGE SCALE GENOMIC DNA]</scope>
</reference>
<evidence type="ECO:0000313" key="2">
    <source>
        <dbReference type="Proteomes" id="UP000735302"/>
    </source>
</evidence>
<dbReference type="EMBL" id="BLXT01005203">
    <property type="protein sequence ID" value="GFO20792.1"/>
    <property type="molecule type" value="Genomic_DNA"/>
</dbReference>
<keyword evidence="2" id="KW-1185">Reference proteome</keyword>
<sequence length="112" mass="12016">MDWLGLWGSIWTRAGGRGEGQLQASRWTRARRMGWAGLGRGGKVRPGVRGEGDGEGPVRWGVWGGAKKSAVRHQSPLCTVACSYEEQHVQGASVCTATVLISDLKARHVCTG</sequence>
<protein>
    <submittedName>
        <fullName evidence="1">Uncharacterized protein</fullName>
    </submittedName>
</protein>
<accession>A0AAV4BPA9</accession>
<evidence type="ECO:0000313" key="1">
    <source>
        <dbReference type="EMBL" id="GFO20792.1"/>
    </source>
</evidence>
<dbReference type="AlphaFoldDB" id="A0AAV4BPA9"/>
<comment type="caution">
    <text evidence="1">The sequence shown here is derived from an EMBL/GenBank/DDBJ whole genome shotgun (WGS) entry which is preliminary data.</text>
</comment>